<dbReference type="Proteomes" id="UP001320876">
    <property type="component" value="Unassembled WGS sequence"/>
</dbReference>
<dbReference type="EMBL" id="JAPDDT010000029">
    <property type="protein sequence ID" value="MCW1926538.1"/>
    <property type="molecule type" value="Genomic_DNA"/>
</dbReference>
<name>A0ABT3GST9_9BACT</name>
<proteinExistence type="predicted"/>
<dbReference type="RefSeq" id="WP_264490646.1">
    <property type="nucleotide sequence ID" value="NZ_JAPDDT010000029.1"/>
</dbReference>
<accession>A0ABT3GST9</accession>
<sequence>MITLTSPALSRRPLASAHPFPYPLAAGALESFCHPRCRVFSRVVRHPESGAVMAANGCVALRVTRGPVTYDDALPQACPHFIARVGALPWDRFGSDARRIAPAPWRALEPVRGDLHALGLDDLWPNDRMTLARPVWIAESVLVPLAVLQLIARLPRVELRLDGATDFMLLRFSGGEGIVANRWRKTRGADMPAHSLTLFTPPAALLPGAFV</sequence>
<keyword evidence="2" id="KW-1185">Reference proteome</keyword>
<reference evidence="1 2" key="1">
    <citation type="submission" date="2022-10" db="EMBL/GenBank/DDBJ databases">
        <title>Luteolibacter arcticus strain CCTCC AB 2014275, whole genome shotgun sequencing project.</title>
        <authorList>
            <person name="Zhao G."/>
            <person name="Shen L."/>
        </authorList>
    </citation>
    <scope>NUCLEOTIDE SEQUENCE [LARGE SCALE GENOMIC DNA]</scope>
    <source>
        <strain evidence="1 2">CCTCC AB 2014275</strain>
    </source>
</reference>
<comment type="caution">
    <text evidence="1">The sequence shown here is derived from an EMBL/GenBank/DDBJ whole genome shotgun (WGS) entry which is preliminary data.</text>
</comment>
<protein>
    <submittedName>
        <fullName evidence="1">Uncharacterized protein</fullName>
    </submittedName>
</protein>
<organism evidence="1 2">
    <name type="scientific">Luteolibacter arcticus</name>
    <dbReference type="NCBI Taxonomy" id="1581411"/>
    <lineage>
        <taxon>Bacteria</taxon>
        <taxon>Pseudomonadati</taxon>
        <taxon>Verrucomicrobiota</taxon>
        <taxon>Verrucomicrobiia</taxon>
        <taxon>Verrucomicrobiales</taxon>
        <taxon>Verrucomicrobiaceae</taxon>
        <taxon>Luteolibacter</taxon>
    </lineage>
</organism>
<evidence type="ECO:0000313" key="1">
    <source>
        <dbReference type="EMBL" id="MCW1926538.1"/>
    </source>
</evidence>
<gene>
    <name evidence="1" type="ORF">OKA05_28560</name>
</gene>
<evidence type="ECO:0000313" key="2">
    <source>
        <dbReference type="Proteomes" id="UP001320876"/>
    </source>
</evidence>